<accession>A0A3L9MH08</accession>
<dbReference type="OrthoDB" id="5291879at2"/>
<comment type="similarity">
    <text evidence="1 2">Belongs to the fructosamine kinase family.</text>
</comment>
<dbReference type="InterPro" id="IPR011009">
    <property type="entry name" value="Kinase-like_dom_sf"/>
</dbReference>
<sequence length="286" mass="33288">MNEILERLKTLNLAIENVYPVKGGNLNDTYRIESFNKKYFLKLNTAQNFPNLFVKESSGLEALAETKLFDIPKIITKGITDNDFQFLILDWVEKGEATIENWEKFGHNMAKFHQNTNDQFGWSEDNYIAIIIQPNSYKSTWVDFYSNNRILPMVKLLADKKLLKSKEVKAANRLCSELINIFPEEKPSLIHGDLWNGNILTRENGDITLIDPAIYYGHREMDIALADLFGGFDDTFFNAYNEVYPLQENFEERKQIAQLFPLLVHALLFEGYYIKDVQSILKKFQF</sequence>
<dbReference type="InterPro" id="IPR016477">
    <property type="entry name" value="Fructo-/Ketosamine-3-kinase"/>
</dbReference>
<reference evidence="3 4" key="1">
    <citation type="submission" date="2018-10" db="EMBL/GenBank/DDBJ databases">
        <authorList>
            <person name="Chen X."/>
        </authorList>
    </citation>
    <scope>NUCLEOTIDE SEQUENCE [LARGE SCALE GENOMIC DNA]</scope>
    <source>
        <strain evidence="3 4">YIM 102668</strain>
    </source>
</reference>
<proteinExistence type="inferred from homology"/>
<dbReference type="RefSeq" id="WP_121934078.1">
    <property type="nucleotide sequence ID" value="NZ_RDOJ01000005.1"/>
</dbReference>
<dbReference type="Gene3D" id="3.30.200.20">
    <property type="entry name" value="Phosphorylase Kinase, domain 1"/>
    <property type="match status" value="1"/>
</dbReference>
<dbReference type="AlphaFoldDB" id="A0A3L9MH08"/>
<dbReference type="Pfam" id="PF03881">
    <property type="entry name" value="Fructosamin_kin"/>
    <property type="match status" value="1"/>
</dbReference>
<keyword evidence="2 3" id="KW-0418">Kinase</keyword>
<dbReference type="Proteomes" id="UP000275348">
    <property type="component" value="Unassembled WGS sequence"/>
</dbReference>
<dbReference type="PIRSF" id="PIRSF006221">
    <property type="entry name" value="Ketosamine-3-kinase"/>
    <property type="match status" value="1"/>
</dbReference>
<keyword evidence="2" id="KW-0808">Transferase</keyword>
<evidence type="ECO:0000256" key="1">
    <source>
        <dbReference type="ARBA" id="ARBA00009460"/>
    </source>
</evidence>
<organism evidence="3 4">
    <name type="scientific">Faecalibacter macacae</name>
    <dbReference type="NCBI Taxonomy" id="1859289"/>
    <lineage>
        <taxon>Bacteria</taxon>
        <taxon>Pseudomonadati</taxon>
        <taxon>Bacteroidota</taxon>
        <taxon>Flavobacteriia</taxon>
        <taxon>Flavobacteriales</taxon>
        <taxon>Weeksellaceae</taxon>
        <taxon>Faecalibacter</taxon>
    </lineage>
</organism>
<protein>
    <submittedName>
        <fullName evidence="3">Fructosamine kinase</fullName>
    </submittedName>
</protein>
<gene>
    <name evidence="3" type="ORF">EAH69_04950</name>
</gene>
<keyword evidence="4" id="KW-1185">Reference proteome</keyword>
<comment type="caution">
    <text evidence="3">The sequence shown here is derived from an EMBL/GenBank/DDBJ whole genome shotgun (WGS) entry which is preliminary data.</text>
</comment>
<dbReference type="GO" id="GO:0016301">
    <property type="term" value="F:kinase activity"/>
    <property type="evidence" value="ECO:0007669"/>
    <property type="project" value="UniProtKB-UniRule"/>
</dbReference>
<evidence type="ECO:0000313" key="4">
    <source>
        <dbReference type="Proteomes" id="UP000275348"/>
    </source>
</evidence>
<dbReference type="PANTHER" id="PTHR12149">
    <property type="entry name" value="FRUCTOSAMINE 3 KINASE-RELATED PROTEIN"/>
    <property type="match status" value="1"/>
</dbReference>
<dbReference type="Gene3D" id="3.90.1200.10">
    <property type="match status" value="1"/>
</dbReference>
<dbReference type="PANTHER" id="PTHR12149:SF8">
    <property type="entry name" value="PROTEIN-RIBULOSAMINE 3-KINASE"/>
    <property type="match status" value="1"/>
</dbReference>
<evidence type="ECO:0000313" key="3">
    <source>
        <dbReference type="EMBL" id="RLZ11396.1"/>
    </source>
</evidence>
<dbReference type="SUPFAM" id="SSF56112">
    <property type="entry name" value="Protein kinase-like (PK-like)"/>
    <property type="match status" value="1"/>
</dbReference>
<evidence type="ECO:0000256" key="2">
    <source>
        <dbReference type="PIRNR" id="PIRNR006221"/>
    </source>
</evidence>
<dbReference type="EMBL" id="RDOJ01000005">
    <property type="protein sequence ID" value="RLZ11396.1"/>
    <property type="molecule type" value="Genomic_DNA"/>
</dbReference>
<name>A0A3L9MH08_9FLAO</name>